<sequence>MRAELARRAERGAMKAVLSIVTGRSAGQRVRLPLGQPFCVGRGGRADLILAHDEKMALVHFELAWDGATCRLRDRSRQGTELDGKHVDEAELKNGAWIGAGGTRFLFRIRSEDLRSELPPAPPAPPPSPEMLSARREALVVLSREKHLFAILDAARDRRVRALLAACDEEFRSLYEGPKGEALAEVAPYLVHLQPGSPLLPVLVEDAWGASWGVYLTSARPFKEVRQRLRRSLMVQDEETGKRMYFRLYDPRVLRLFWPACTPRQKSEIAGTEIESFLVEGTTGEVLRFAREG</sequence>
<feature type="domain" description="FHA" evidence="1">
    <location>
        <begin position="38"/>
        <end position="87"/>
    </location>
</feature>
<dbReference type="EMBL" id="SSMQ01000008">
    <property type="protein sequence ID" value="TKD09991.1"/>
    <property type="molecule type" value="Genomic_DNA"/>
</dbReference>
<proteinExistence type="predicted"/>
<dbReference type="InterPro" id="IPR025391">
    <property type="entry name" value="DUF4123"/>
</dbReference>
<comment type="caution">
    <text evidence="2">The sequence shown here is derived from an EMBL/GenBank/DDBJ whole genome shotgun (WGS) entry which is preliminary data.</text>
</comment>
<evidence type="ECO:0000313" key="2">
    <source>
        <dbReference type="EMBL" id="TKD09991.1"/>
    </source>
</evidence>
<dbReference type="Pfam" id="PF16697">
    <property type="entry name" value="Yop-YscD_cpl"/>
    <property type="match status" value="1"/>
</dbReference>
<dbReference type="Gene3D" id="2.60.200.20">
    <property type="match status" value="1"/>
</dbReference>
<keyword evidence="3" id="KW-1185">Reference proteome</keyword>
<dbReference type="OrthoDB" id="6431152at2"/>
<gene>
    <name evidence="2" type="ORF">E8A74_10315</name>
</gene>
<evidence type="ECO:0000313" key="3">
    <source>
        <dbReference type="Proteomes" id="UP000309215"/>
    </source>
</evidence>
<dbReference type="CDD" id="cd00060">
    <property type="entry name" value="FHA"/>
    <property type="match status" value="1"/>
</dbReference>
<dbReference type="InterPro" id="IPR008984">
    <property type="entry name" value="SMAD_FHA_dom_sf"/>
</dbReference>
<dbReference type="InterPro" id="IPR032030">
    <property type="entry name" value="YscD_cytoplasmic_dom"/>
</dbReference>
<dbReference type="PROSITE" id="PS50006">
    <property type="entry name" value="FHA_DOMAIN"/>
    <property type="match status" value="1"/>
</dbReference>
<dbReference type="Proteomes" id="UP000309215">
    <property type="component" value="Unassembled WGS sequence"/>
</dbReference>
<dbReference type="AlphaFoldDB" id="A0A4U1JFF3"/>
<accession>A0A4U1JFF3</accession>
<name>A0A4U1JFF3_9BACT</name>
<dbReference type="Pfam" id="PF13503">
    <property type="entry name" value="DUF4123"/>
    <property type="match status" value="1"/>
</dbReference>
<evidence type="ECO:0000259" key="1">
    <source>
        <dbReference type="PROSITE" id="PS50006"/>
    </source>
</evidence>
<dbReference type="InterPro" id="IPR000253">
    <property type="entry name" value="FHA_dom"/>
</dbReference>
<reference evidence="2 3" key="1">
    <citation type="submission" date="2019-04" db="EMBL/GenBank/DDBJ databases">
        <authorList>
            <person name="Li Y."/>
            <person name="Wang J."/>
        </authorList>
    </citation>
    <scope>NUCLEOTIDE SEQUENCE [LARGE SCALE GENOMIC DNA]</scope>
    <source>
        <strain evidence="2 3">DSM 14668</strain>
    </source>
</reference>
<dbReference type="SUPFAM" id="SSF49879">
    <property type="entry name" value="SMAD/FHA domain"/>
    <property type="match status" value="1"/>
</dbReference>
<organism evidence="2 3">
    <name type="scientific">Polyangium fumosum</name>
    <dbReference type="NCBI Taxonomy" id="889272"/>
    <lineage>
        <taxon>Bacteria</taxon>
        <taxon>Pseudomonadati</taxon>
        <taxon>Myxococcota</taxon>
        <taxon>Polyangia</taxon>
        <taxon>Polyangiales</taxon>
        <taxon>Polyangiaceae</taxon>
        <taxon>Polyangium</taxon>
    </lineage>
</organism>
<protein>
    <submittedName>
        <fullName evidence="2">DUF4123 domain-containing protein</fullName>
    </submittedName>
</protein>